<feature type="region of interest" description="Disordered" evidence="13">
    <location>
        <begin position="40"/>
        <end position="64"/>
    </location>
</feature>
<keyword evidence="6" id="KW-0812">Transmembrane</keyword>
<dbReference type="Proteomes" id="UP000000759">
    <property type="component" value="Chromosome 28"/>
</dbReference>
<organism evidence="14 15">
    <name type="scientific">Phaeodactylum tricornutum (strain CCAP 1055/1)</name>
    <dbReference type="NCBI Taxonomy" id="556484"/>
    <lineage>
        <taxon>Eukaryota</taxon>
        <taxon>Sar</taxon>
        <taxon>Stramenopiles</taxon>
        <taxon>Ochrophyta</taxon>
        <taxon>Bacillariophyta</taxon>
        <taxon>Bacillariophyceae</taxon>
        <taxon>Bacillariophycidae</taxon>
        <taxon>Naviculales</taxon>
        <taxon>Phaeodactylaceae</taxon>
        <taxon>Phaeodactylum</taxon>
    </lineage>
</organism>
<evidence type="ECO:0000256" key="13">
    <source>
        <dbReference type="SAM" id="MobiDB-lite"/>
    </source>
</evidence>
<dbReference type="HOGENOM" id="CLU_513380_0_0_1"/>
<evidence type="ECO:0000256" key="8">
    <source>
        <dbReference type="ARBA" id="ARBA00022982"/>
    </source>
</evidence>
<sequence>MKLLDMMVACQLFFQIATISAFSFRRVSFGTISSRRTQHQSQLFSKTESSRSARTEAATRSLENLRERQMEELAETDRLLQQIRQVEVSSHSPTNISSTNKAAASILAGVDYGFQSRSEGASFSDLNGGSPAFEGYGPPSNLWKLGTQQFMRNLNAMKGEYADETDFALTDSQKELHAQLDALTLNATGIWDREMQNGPIEAPFVIKIPYFGLCYMLDEVFDGKYIPSRFFLLETVARMPYFSYITMLHLYETLGFWRRSAGMKRIHFAEELNEFHHLLIMESLGGDQAWWVRFLAQHSAIVYYVALCLLWGISPSLSYRFSELLETHAVSTYGQFLDENEEALKKLPPPLPAIEYYAFGSSDPFYAEFQTTAMSQGQPLRRPGESMLSLYEVFQAIKADELDHVSTMEACLDPEANTRSPSVEKRILLGLALISIVGFTASNLGGEASLIDSLPADVVGETSTGGAVDAVVASISAAAAKFSLDETSQGGLGKAAVELEELGATGALLEGSRRAVIGALQAVLRFIGILL</sequence>
<dbReference type="RefSeq" id="XP_002185130.1">
    <property type="nucleotide sequence ID" value="XM_002185094.1"/>
</dbReference>
<evidence type="ECO:0000256" key="7">
    <source>
        <dbReference type="ARBA" id="ARBA00022723"/>
    </source>
</evidence>
<dbReference type="AlphaFoldDB" id="B7GDH2"/>
<evidence type="ECO:0000256" key="11">
    <source>
        <dbReference type="ARBA" id="ARBA00023004"/>
    </source>
</evidence>
<dbReference type="InterPro" id="IPR038659">
    <property type="entry name" value="AOX_sf"/>
</dbReference>
<evidence type="ECO:0000256" key="4">
    <source>
        <dbReference type="ARBA" id="ARBA00022448"/>
    </source>
</evidence>
<comment type="cofactor">
    <cofactor evidence="1">
        <name>Fe cation</name>
        <dbReference type="ChEBI" id="CHEBI:24875"/>
    </cofactor>
</comment>
<keyword evidence="8" id="KW-0249">Electron transport</keyword>
<dbReference type="eggNOG" id="ENOG502QRMM">
    <property type="taxonomic scope" value="Eukaryota"/>
</dbReference>
<name>B7GDH2_PHATC</name>
<evidence type="ECO:0000256" key="2">
    <source>
        <dbReference type="ARBA" id="ARBA00004370"/>
    </source>
</evidence>
<evidence type="ECO:0000256" key="3">
    <source>
        <dbReference type="ARBA" id="ARBA00008388"/>
    </source>
</evidence>
<keyword evidence="7" id="KW-0479">Metal-binding</keyword>
<dbReference type="OrthoDB" id="4493at2759"/>
<dbReference type="PaxDb" id="2850-Phatr41170"/>
<accession>B7GDH2</accession>
<keyword evidence="5" id="KW-0679">Respiratory chain</keyword>
<keyword evidence="9" id="KW-1133">Transmembrane helix</keyword>
<dbReference type="STRING" id="556484.B7GDH2"/>
<dbReference type="GO" id="GO:0010230">
    <property type="term" value="P:alternative respiration"/>
    <property type="evidence" value="ECO:0007669"/>
    <property type="project" value="TreeGrafter"/>
</dbReference>
<dbReference type="GeneID" id="7199027"/>
<dbReference type="InterPro" id="IPR002680">
    <property type="entry name" value="AOX"/>
</dbReference>
<evidence type="ECO:0000256" key="1">
    <source>
        <dbReference type="ARBA" id="ARBA00001962"/>
    </source>
</evidence>
<evidence type="ECO:0000313" key="14">
    <source>
        <dbReference type="EMBL" id="EEC43262.1"/>
    </source>
</evidence>
<evidence type="ECO:0000256" key="10">
    <source>
        <dbReference type="ARBA" id="ARBA00023002"/>
    </source>
</evidence>
<proteinExistence type="inferred from homology"/>
<evidence type="ECO:0000256" key="5">
    <source>
        <dbReference type="ARBA" id="ARBA00022660"/>
    </source>
</evidence>
<keyword evidence="15" id="KW-1185">Reference proteome</keyword>
<dbReference type="Pfam" id="PF01786">
    <property type="entry name" value="AOX"/>
    <property type="match status" value="1"/>
</dbReference>
<dbReference type="GO" id="GO:0009916">
    <property type="term" value="F:alternative oxidase activity"/>
    <property type="evidence" value="ECO:0007669"/>
    <property type="project" value="InterPro"/>
</dbReference>
<dbReference type="InParanoid" id="B7GDH2"/>
<reference evidence="15" key="2">
    <citation type="submission" date="2008-08" db="EMBL/GenBank/DDBJ databases">
        <authorList>
            <consortium name="Diatom Consortium"/>
            <person name="Grigoriev I."/>
            <person name="Grimwood J."/>
            <person name="Kuo A."/>
            <person name="Otillar R.P."/>
            <person name="Salamov A."/>
            <person name="Detter J.C."/>
            <person name="Lindquist E."/>
            <person name="Shapiro H."/>
            <person name="Lucas S."/>
            <person name="Glavina del Rio T."/>
            <person name="Pitluck S."/>
            <person name="Rokhsar D."/>
            <person name="Bowler C."/>
        </authorList>
    </citation>
    <scope>GENOME REANNOTATION</scope>
    <source>
        <strain evidence="15">CCAP 1055/1</strain>
    </source>
</reference>
<dbReference type="GO" id="GO:0005739">
    <property type="term" value="C:mitochondrion"/>
    <property type="evidence" value="ECO:0007669"/>
    <property type="project" value="TreeGrafter"/>
</dbReference>
<dbReference type="PANTHER" id="PTHR31803:SF19">
    <property type="entry name" value="UBIQUINOL OXIDASE"/>
    <property type="match status" value="1"/>
</dbReference>
<evidence type="ECO:0000256" key="9">
    <source>
        <dbReference type="ARBA" id="ARBA00022989"/>
    </source>
</evidence>
<protein>
    <submittedName>
        <fullName evidence="14">Uncharacterized protein</fullName>
    </submittedName>
</protein>
<reference evidence="14 15" key="1">
    <citation type="journal article" date="2008" name="Nature">
        <title>The Phaeodactylum genome reveals the evolutionary history of diatom genomes.</title>
        <authorList>
            <person name="Bowler C."/>
            <person name="Allen A.E."/>
            <person name="Badger J.H."/>
            <person name="Grimwood J."/>
            <person name="Jabbari K."/>
            <person name="Kuo A."/>
            <person name="Maheswari U."/>
            <person name="Martens C."/>
            <person name="Maumus F."/>
            <person name="Otillar R.P."/>
            <person name="Rayko E."/>
            <person name="Salamov A."/>
            <person name="Vandepoele K."/>
            <person name="Beszteri B."/>
            <person name="Gruber A."/>
            <person name="Heijde M."/>
            <person name="Katinka M."/>
            <person name="Mock T."/>
            <person name="Valentin K."/>
            <person name="Verret F."/>
            <person name="Berges J.A."/>
            <person name="Brownlee C."/>
            <person name="Cadoret J.P."/>
            <person name="Chiovitti A."/>
            <person name="Choi C.J."/>
            <person name="Coesel S."/>
            <person name="De Martino A."/>
            <person name="Detter J.C."/>
            <person name="Durkin C."/>
            <person name="Falciatore A."/>
            <person name="Fournet J."/>
            <person name="Haruta M."/>
            <person name="Huysman M.J."/>
            <person name="Jenkins B.D."/>
            <person name="Jiroutova K."/>
            <person name="Jorgensen R.E."/>
            <person name="Joubert Y."/>
            <person name="Kaplan A."/>
            <person name="Kroger N."/>
            <person name="Kroth P.G."/>
            <person name="La Roche J."/>
            <person name="Lindquist E."/>
            <person name="Lommer M."/>
            <person name="Martin-Jezequel V."/>
            <person name="Lopez P.J."/>
            <person name="Lucas S."/>
            <person name="Mangogna M."/>
            <person name="McGinnis K."/>
            <person name="Medlin L.K."/>
            <person name="Montsant A."/>
            <person name="Oudot-Le Secq M.P."/>
            <person name="Napoli C."/>
            <person name="Obornik M."/>
            <person name="Parker M.S."/>
            <person name="Petit J.L."/>
            <person name="Porcel B.M."/>
            <person name="Poulsen N."/>
            <person name="Robison M."/>
            <person name="Rychlewski L."/>
            <person name="Rynearson T.A."/>
            <person name="Schmutz J."/>
            <person name="Shapiro H."/>
            <person name="Siaut M."/>
            <person name="Stanley M."/>
            <person name="Sussman M.R."/>
            <person name="Taylor A.R."/>
            <person name="Vardi A."/>
            <person name="von Dassow P."/>
            <person name="Vyverman W."/>
            <person name="Willis A."/>
            <person name="Wyrwicz L.S."/>
            <person name="Rokhsar D.S."/>
            <person name="Weissenbach J."/>
            <person name="Armbrust E.V."/>
            <person name="Green B.R."/>
            <person name="Van de Peer Y."/>
            <person name="Grigoriev I.V."/>
        </authorList>
    </citation>
    <scope>NUCLEOTIDE SEQUENCE [LARGE SCALE GENOMIC DNA]</scope>
    <source>
        <strain evidence="14 15">CCAP 1055/1</strain>
    </source>
</reference>
<dbReference type="PANTHER" id="PTHR31803">
    <property type="entry name" value="ALTERNATIVE OXIDASE"/>
    <property type="match status" value="1"/>
</dbReference>
<dbReference type="GO" id="GO:0046872">
    <property type="term" value="F:metal ion binding"/>
    <property type="evidence" value="ECO:0007669"/>
    <property type="project" value="UniProtKB-KW"/>
</dbReference>
<dbReference type="Gene3D" id="1.20.1260.140">
    <property type="entry name" value="Alternative oxidase"/>
    <property type="match status" value="1"/>
</dbReference>
<comment type="subcellular location">
    <subcellularLocation>
        <location evidence="2">Membrane</location>
    </subcellularLocation>
</comment>
<keyword evidence="11" id="KW-0408">Iron</keyword>
<gene>
    <name evidence="14" type="ORF">PHATRDRAFT_41170</name>
</gene>
<evidence type="ECO:0000256" key="12">
    <source>
        <dbReference type="ARBA" id="ARBA00023136"/>
    </source>
</evidence>
<keyword evidence="12" id="KW-0472">Membrane</keyword>
<dbReference type="KEGG" id="pti:PHATRDRAFT_41170"/>
<comment type="similarity">
    <text evidence="3">Belongs to the alternative oxidase family.</text>
</comment>
<dbReference type="EMBL" id="CM000630">
    <property type="protein sequence ID" value="EEC43262.1"/>
    <property type="molecule type" value="Genomic_DNA"/>
</dbReference>
<evidence type="ECO:0000256" key="6">
    <source>
        <dbReference type="ARBA" id="ARBA00022692"/>
    </source>
</evidence>
<keyword evidence="10" id="KW-0560">Oxidoreductase</keyword>
<keyword evidence="4" id="KW-0813">Transport</keyword>
<dbReference type="GO" id="GO:0016020">
    <property type="term" value="C:membrane"/>
    <property type="evidence" value="ECO:0007669"/>
    <property type="project" value="UniProtKB-SubCell"/>
</dbReference>
<evidence type="ECO:0000313" key="15">
    <source>
        <dbReference type="Proteomes" id="UP000000759"/>
    </source>
</evidence>